<dbReference type="InterPro" id="IPR050155">
    <property type="entry name" value="HAD-like_hydrolase_sf"/>
</dbReference>
<dbReference type="GO" id="GO:0006281">
    <property type="term" value="P:DNA repair"/>
    <property type="evidence" value="ECO:0007669"/>
    <property type="project" value="TreeGrafter"/>
</dbReference>
<dbReference type="OrthoDB" id="9797743at2"/>
<evidence type="ECO:0000313" key="1">
    <source>
        <dbReference type="EMBL" id="PSJ04226.1"/>
    </source>
</evidence>
<dbReference type="NCBIfam" id="TIGR01549">
    <property type="entry name" value="HAD-SF-IA-v1"/>
    <property type="match status" value="1"/>
</dbReference>
<dbReference type="PANTHER" id="PTHR43434">
    <property type="entry name" value="PHOSPHOGLYCOLATE PHOSPHATASE"/>
    <property type="match status" value="1"/>
</dbReference>
<organism evidence="1 2">
    <name type="scientific">Cyanobium usitatum str. Tous</name>
    <dbReference type="NCBI Taxonomy" id="2116684"/>
    <lineage>
        <taxon>Bacteria</taxon>
        <taxon>Bacillati</taxon>
        <taxon>Cyanobacteriota</taxon>
        <taxon>Cyanophyceae</taxon>
        <taxon>Synechococcales</taxon>
        <taxon>Prochlorococcaceae</taxon>
        <taxon>Cyanobium</taxon>
    </lineage>
</organism>
<reference evidence="1 2" key="1">
    <citation type="journal article" date="2018" name="Environ. Microbiol.">
        <title>Ecological and genomic features of two widespread freshwater picocyanobacteria.</title>
        <authorList>
            <person name="Cabello-Yeves P.J."/>
            <person name="Picazo A."/>
            <person name="Camacho A."/>
            <person name="Callieri C."/>
            <person name="Rosselli R."/>
            <person name="Roda-Garcia J.J."/>
            <person name="Coutinho F.H."/>
            <person name="Rodriguez-Valera F."/>
        </authorList>
    </citation>
    <scope>NUCLEOTIDE SEQUENCE [LARGE SCALE GENOMIC DNA]</scope>
    <source>
        <strain evidence="1 2">Tous</strain>
    </source>
</reference>
<dbReference type="SFLD" id="SFLDS00003">
    <property type="entry name" value="Haloacid_Dehalogenase"/>
    <property type="match status" value="1"/>
</dbReference>
<dbReference type="EMBL" id="PXXO01000014">
    <property type="protein sequence ID" value="PSJ04226.1"/>
    <property type="molecule type" value="Genomic_DNA"/>
</dbReference>
<name>A0A2P7MSR6_9CYAN</name>
<dbReference type="Gene3D" id="3.40.50.1000">
    <property type="entry name" value="HAD superfamily/HAD-like"/>
    <property type="match status" value="1"/>
</dbReference>
<dbReference type="InterPro" id="IPR006439">
    <property type="entry name" value="HAD-SF_hydro_IA"/>
</dbReference>
<dbReference type="InterPro" id="IPR036412">
    <property type="entry name" value="HAD-like_sf"/>
</dbReference>
<dbReference type="RefSeq" id="WP_106632823.1">
    <property type="nucleotide sequence ID" value="NZ_PXXO01000014.1"/>
</dbReference>
<evidence type="ECO:0000313" key="2">
    <source>
        <dbReference type="Proteomes" id="UP000243002"/>
    </source>
</evidence>
<dbReference type="InterPro" id="IPR023198">
    <property type="entry name" value="PGP-like_dom2"/>
</dbReference>
<dbReference type="Proteomes" id="UP000243002">
    <property type="component" value="Unassembled WGS sequence"/>
</dbReference>
<dbReference type="SFLD" id="SFLDG01129">
    <property type="entry name" value="C1.5:_HAD__Beta-PGM__Phosphata"/>
    <property type="match status" value="1"/>
</dbReference>
<dbReference type="GO" id="GO:0005829">
    <property type="term" value="C:cytosol"/>
    <property type="evidence" value="ECO:0007669"/>
    <property type="project" value="TreeGrafter"/>
</dbReference>
<dbReference type="AlphaFoldDB" id="A0A2P7MSR6"/>
<proteinExistence type="predicted"/>
<keyword evidence="2" id="KW-1185">Reference proteome</keyword>
<dbReference type="PANTHER" id="PTHR43434:SF1">
    <property type="entry name" value="PHOSPHOGLYCOLATE PHOSPHATASE"/>
    <property type="match status" value="1"/>
</dbReference>
<dbReference type="Gene3D" id="1.10.150.240">
    <property type="entry name" value="Putative phosphatase, domain 2"/>
    <property type="match status" value="1"/>
</dbReference>
<sequence length="271" mass="28848">MAELFLRGQPLADATGTPFPIEAVLFDKDGTLCISEPMLHTLASARVFHACELLGKRHPELPTSRGEELAQLLQRAYGLRNIAIDPAGATAVGSRSHNLISTATALAQVGLGWPEALELSESVFAATDGLHGQGSEHRPIATTGLHDLMQALQEAGVVCAVISNDDEAGIEAFLASQNLRSRFQALWSADHNPRKPDPAAVHALCAQLGIKANRCALIGDANSDLRMAQQAGVPVVLGYGSGWSIAPPLDPRFPCLQHWRELQVKAGQHIG</sequence>
<dbReference type="Pfam" id="PF00702">
    <property type="entry name" value="Hydrolase"/>
    <property type="match status" value="1"/>
</dbReference>
<dbReference type="InterPro" id="IPR023214">
    <property type="entry name" value="HAD_sf"/>
</dbReference>
<dbReference type="NCBIfam" id="TIGR01509">
    <property type="entry name" value="HAD-SF-IA-v3"/>
    <property type="match status" value="1"/>
</dbReference>
<dbReference type="GO" id="GO:0008967">
    <property type="term" value="F:phosphoglycolate phosphatase activity"/>
    <property type="evidence" value="ECO:0007669"/>
    <property type="project" value="TreeGrafter"/>
</dbReference>
<gene>
    <name evidence="1" type="ORF">C7K55_11230</name>
</gene>
<comment type="caution">
    <text evidence="1">The sequence shown here is derived from an EMBL/GenBank/DDBJ whole genome shotgun (WGS) entry which is preliminary data.</text>
</comment>
<accession>A0A2P7MSR6</accession>
<dbReference type="SUPFAM" id="SSF56784">
    <property type="entry name" value="HAD-like"/>
    <property type="match status" value="1"/>
</dbReference>
<protein>
    <submittedName>
        <fullName evidence="1">Haloacid dehalogenase</fullName>
    </submittedName>
</protein>